<sequence length="865" mass="94959">MEPSSARIKTSYRPESTFRPIYTGGKVDITKDGRYIATTRNGEAIITDLILAKEVARTKSDTEDLTSISWSHQTLITFSRSNNMKFYSLDKQEGPYLAPIRVVAKSHDAPVLVSASEPSTGAFIASGSADGIVKVWDVKRGYITHVFRGHGGPVSSICWRKIGNSIELITGSTDTQIRIWDLNATASNNSAKSTPKPKHVLQGHVSIVRGLSLTSDQQTLLSGGRDRVVLKWSLSGKSPKLQRTITTLNSIESVGILDDDEVFFTAGDGGLKTWSIDDGSLIKDYGGGVVKSTRVENNDDDDGVGGLADALLIPSAIVTIGHDQIITFHALSDADDVHIIGYPDQIISSCYVSNDDAAVATNSPSIFIINSQRLPFVKQIIDGHTDTILSVKAIPSKELLLSGSKDGSVRIWKRFNGRFKCIAIGSGHGEAVGAIAIAPRSNAFAISASQDRMIKLWDLAGMEEVEENDEPISISSYITQRIHDKDINSLDISPDDKLLASGSQDRTSKVFDIQFDGKSKRSSINLKATLKAHKRGVWSAKFSDFDRVLATAGGDRSVKIWSLKDFSCIKTLEGHSNSVLDIGFLANGQQLMTSAADGLLKLWNLKTEECVATLDGHEDKVWALDLSPDNTYCVSGGGDSLLTFWKDSTEIVETEKVAEREHVVMREQDFSNYVQLKDYKAAISLAIEMNQPRRLYQLFSTVNDESDGKSITGHVAVDGAIKELDSNDLRKLFVHIRSWNANNKTSPVAQRVLHALLKLKSSIEIRKSFEEARQSDLDKVADPSIDPNTGEFVPHTIQADESNKRKVKSADESASLKEIIEGLIPYTERHFLRADRMVMESYVVDFMLQEMDGLGELDALMDVDN</sequence>
<evidence type="ECO:0000256" key="4">
    <source>
        <dbReference type="ARBA" id="ARBA00023242"/>
    </source>
</evidence>
<dbReference type="CDD" id="cd00200">
    <property type="entry name" value="WD40"/>
    <property type="match status" value="1"/>
</dbReference>
<dbReference type="PROSITE" id="PS50294">
    <property type="entry name" value="WD_REPEATS_REGION"/>
    <property type="match status" value="9"/>
</dbReference>
<evidence type="ECO:0000256" key="1">
    <source>
        <dbReference type="ARBA" id="ARBA00004604"/>
    </source>
</evidence>
<comment type="subcellular location">
    <subcellularLocation>
        <location evidence="1">Nucleus</location>
        <location evidence="1">Nucleolus</location>
    </subcellularLocation>
</comment>
<feature type="repeat" description="WD" evidence="5">
    <location>
        <begin position="480"/>
        <end position="514"/>
    </location>
</feature>
<dbReference type="Proteomes" id="UP000305647">
    <property type="component" value="Unassembled WGS sequence"/>
</dbReference>
<evidence type="ECO:0000259" key="6">
    <source>
        <dbReference type="Pfam" id="PF08625"/>
    </source>
</evidence>
<feature type="repeat" description="WD" evidence="5">
    <location>
        <begin position="572"/>
        <end position="613"/>
    </location>
</feature>
<dbReference type="OrthoDB" id="5414888at2759"/>
<keyword evidence="4" id="KW-0539">Nucleus</keyword>
<evidence type="ECO:0000313" key="9">
    <source>
        <dbReference type="Proteomes" id="UP000305362"/>
    </source>
</evidence>
<reference evidence="9 10" key="1">
    <citation type="submission" date="2019-03" db="EMBL/GenBank/DDBJ databases">
        <title>Sequencing 25 genomes of Wallemia mellicola.</title>
        <authorList>
            <person name="Gostincar C."/>
        </authorList>
    </citation>
    <scope>NUCLEOTIDE SEQUENCE [LARGE SCALE GENOMIC DNA]</scope>
    <source>
        <strain evidence="8 9">EXF-1277</strain>
        <strain evidence="7 10">EXF-8738</strain>
    </source>
</reference>
<feature type="repeat" description="WD" evidence="5">
    <location>
        <begin position="201"/>
        <end position="235"/>
    </location>
</feature>
<feature type="repeat" description="WD" evidence="5">
    <location>
        <begin position="147"/>
        <end position="190"/>
    </location>
</feature>
<dbReference type="GO" id="GO:0034511">
    <property type="term" value="F:U3 snoRNA binding"/>
    <property type="evidence" value="ECO:0007669"/>
    <property type="project" value="TreeGrafter"/>
</dbReference>
<dbReference type="PANTHER" id="PTHR19854">
    <property type="entry name" value="TRANSDUCIN BETA-LIKE 3"/>
    <property type="match status" value="1"/>
</dbReference>
<accession>A0A4T0R7L9</accession>
<dbReference type="Proteomes" id="UP000305362">
    <property type="component" value="Unassembled WGS sequence"/>
</dbReference>
<dbReference type="EMBL" id="SPRV01000003">
    <property type="protein sequence ID" value="TIC71432.1"/>
    <property type="molecule type" value="Genomic_DNA"/>
</dbReference>
<evidence type="ECO:0000256" key="2">
    <source>
        <dbReference type="ARBA" id="ARBA00022574"/>
    </source>
</evidence>
<dbReference type="InterPro" id="IPR015943">
    <property type="entry name" value="WD40/YVTN_repeat-like_dom_sf"/>
</dbReference>
<feature type="repeat" description="WD" evidence="5">
    <location>
        <begin position="104"/>
        <end position="146"/>
    </location>
</feature>
<organism evidence="7 10">
    <name type="scientific">Wallemia mellicola</name>
    <dbReference type="NCBI Taxonomy" id="1708541"/>
    <lineage>
        <taxon>Eukaryota</taxon>
        <taxon>Fungi</taxon>
        <taxon>Dikarya</taxon>
        <taxon>Basidiomycota</taxon>
        <taxon>Wallemiomycotina</taxon>
        <taxon>Wallemiomycetes</taxon>
        <taxon>Wallemiales</taxon>
        <taxon>Wallemiaceae</taxon>
        <taxon>Wallemia</taxon>
    </lineage>
</organism>
<dbReference type="SMART" id="SM00320">
    <property type="entry name" value="WD40"/>
    <property type="match status" value="11"/>
</dbReference>
<dbReference type="GO" id="GO:0032040">
    <property type="term" value="C:small-subunit processome"/>
    <property type="evidence" value="ECO:0007669"/>
    <property type="project" value="InterPro"/>
</dbReference>
<keyword evidence="2 5" id="KW-0853">WD repeat</keyword>
<dbReference type="PROSITE" id="PS50082">
    <property type="entry name" value="WD_REPEATS_2"/>
    <property type="match status" value="9"/>
</dbReference>
<dbReference type="SUPFAM" id="SSF50978">
    <property type="entry name" value="WD40 repeat-like"/>
    <property type="match status" value="2"/>
</dbReference>
<dbReference type="GO" id="GO:0000480">
    <property type="term" value="P:endonucleolytic cleavage in 5'-ETS of tricistronic rRNA transcript (SSU-rRNA, 5.8S rRNA, LSU-rRNA)"/>
    <property type="evidence" value="ECO:0007669"/>
    <property type="project" value="TreeGrafter"/>
</dbReference>
<feature type="domain" description="U3 small nucleolar RNA-associated protein 13 C-terminal" evidence="6">
    <location>
        <begin position="667"/>
        <end position="851"/>
    </location>
</feature>
<dbReference type="EMBL" id="SPRO01000006">
    <property type="protein sequence ID" value="TIC32908.1"/>
    <property type="molecule type" value="Genomic_DNA"/>
</dbReference>
<feature type="repeat" description="WD" evidence="5">
    <location>
        <begin position="381"/>
        <end position="413"/>
    </location>
</feature>
<name>A0A4T0R7L9_9BASI</name>
<dbReference type="AlphaFoldDB" id="A0A4T0R7L9"/>
<dbReference type="InterPro" id="IPR013934">
    <property type="entry name" value="Utp13_C"/>
</dbReference>
<dbReference type="Gene3D" id="2.130.10.10">
    <property type="entry name" value="YVTN repeat-like/Quinoprotein amine dehydrogenase"/>
    <property type="match status" value="3"/>
</dbReference>
<feature type="repeat" description="WD" evidence="5">
    <location>
        <begin position="425"/>
        <end position="467"/>
    </location>
</feature>
<keyword evidence="3" id="KW-0677">Repeat</keyword>
<feature type="repeat" description="WD" evidence="5">
    <location>
        <begin position="614"/>
        <end position="646"/>
    </location>
</feature>
<dbReference type="PROSITE" id="PS00678">
    <property type="entry name" value="WD_REPEATS_1"/>
    <property type="match status" value="4"/>
</dbReference>
<dbReference type="InterPro" id="IPR019775">
    <property type="entry name" value="WD40_repeat_CS"/>
</dbReference>
<dbReference type="InterPro" id="IPR036322">
    <property type="entry name" value="WD40_repeat_dom_sf"/>
</dbReference>
<dbReference type="GO" id="GO:0000472">
    <property type="term" value="P:endonucleolytic cleavage to generate mature 5'-end of SSU-rRNA from (SSU-rRNA, 5.8S rRNA, LSU-rRNA)"/>
    <property type="evidence" value="ECO:0007669"/>
    <property type="project" value="TreeGrafter"/>
</dbReference>
<evidence type="ECO:0000256" key="3">
    <source>
        <dbReference type="ARBA" id="ARBA00022737"/>
    </source>
</evidence>
<dbReference type="InterPro" id="IPR001680">
    <property type="entry name" value="WD40_rpt"/>
</dbReference>
<evidence type="ECO:0000256" key="5">
    <source>
        <dbReference type="PROSITE-ProRule" id="PRU00221"/>
    </source>
</evidence>
<dbReference type="PANTHER" id="PTHR19854:SF15">
    <property type="entry name" value="TRANSDUCIN BETA-LIKE PROTEIN 3"/>
    <property type="match status" value="1"/>
</dbReference>
<evidence type="ECO:0000313" key="8">
    <source>
        <dbReference type="EMBL" id="TIC71432.1"/>
    </source>
</evidence>
<evidence type="ECO:0000313" key="10">
    <source>
        <dbReference type="Proteomes" id="UP000305647"/>
    </source>
</evidence>
<feature type="repeat" description="WD" evidence="5">
    <location>
        <begin position="530"/>
        <end position="571"/>
    </location>
</feature>
<dbReference type="Pfam" id="PF08625">
    <property type="entry name" value="Utp13"/>
    <property type="match status" value="1"/>
</dbReference>
<dbReference type="PRINTS" id="PR00320">
    <property type="entry name" value="GPROTEINBRPT"/>
</dbReference>
<protein>
    <submittedName>
        <fullName evidence="7">WD40 repeat-like protein</fullName>
    </submittedName>
</protein>
<dbReference type="Pfam" id="PF00400">
    <property type="entry name" value="WD40"/>
    <property type="match status" value="9"/>
</dbReference>
<comment type="caution">
    <text evidence="7">The sequence shown here is derived from an EMBL/GenBank/DDBJ whole genome shotgun (WGS) entry which is preliminary data.</text>
</comment>
<dbReference type="GO" id="GO:0030686">
    <property type="term" value="C:90S preribosome"/>
    <property type="evidence" value="ECO:0007669"/>
    <property type="project" value="TreeGrafter"/>
</dbReference>
<evidence type="ECO:0000313" key="7">
    <source>
        <dbReference type="EMBL" id="TIC32908.1"/>
    </source>
</evidence>
<proteinExistence type="predicted"/>
<dbReference type="InterPro" id="IPR020472">
    <property type="entry name" value="WD40_PAC1"/>
</dbReference>
<gene>
    <name evidence="8" type="ORF">E3Q03_00553</name>
    <name evidence="7" type="ORF">E3Q10_00907</name>
</gene>